<gene>
    <name evidence="1" type="ORF">SK608_1922</name>
</gene>
<reference evidence="1 2" key="1">
    <citation type="submission" date="2014-05" db="EMBL/GenBank/DDBJ databases">
        <authorList>
            <person name="Daugherty S.C."/>
            <person name="Tallon L.J."/>
            <person name="Sadzewicz L."/>
            <person name="Kilian M."/>
            <person name="Tettelin H."/>
        </authorList>
    </citation>
    <scope>NUCLEOTIDE SEQUENCE [LARGE SCALE GENOMIC DNA]</scope>
    <source>
        <strain evidence="1 2">SK608</strain>
    </source>
</reference>
<comment type="caution">
    <text evidence="1">The sequence shown here is derived from an EMBL/GenBank/DDBJ whole genome shotgun (WGS) entry which is preliminary data.</text>
</comment>
<dbReference type="EMBL" id="JPFZ01000013">
    <property type="protein sequence ID" value="KEQ44092.1"/>
    <property type="molecule type" value="Genomic_DNA"/>
</dbReference>
<sequence length="41" mass="4929">MYEAGKKVFKIKKRIISGFEKTDTMRFIMGIFTSFYPEIEF</sequence>
<proteinExistence type="predicted"/>
<evidence type="ECO:0000313" key="1">
    <source>
        <dbReference type="EMBL" id="KEQ44092.1"/>
    </source>
</evidence>
<dbReference type="AlphaFoldDB" id="A0A081QMB9"/>
<evidence type="ECO:0000313" key="2">
    <source>
        <dbReference type="Proteomes" id="UP000028022"/>
    </source>
</evidence>
<protein>
    <submittedName>
        <fullName evidence="1">Uncharacterized protein</fullName>
    </submittedName>
</protein>
<dbReference type="Proteomes" id="UP000028022">
    <property type="component" value="Unassembled WGS sequence"/>
</dbReference>
<name>A0A081QMB9_STRMT</name>
<accession>A0A081QMB9</accession>
<organism evidence="1 2">
    <name type="scientific">Streptococcus mitis</name>
    <dbReference type="NCBI Taxonomy" id="28037"/>
    <lineage>
        <taxon>Bacteria</taxon>
        <taxon>Bacillati</taxon>
        <taxon>Bacillota</taxon>
        <taxon>Bacilli</taxon>
        <taxon>Lactobacillales</taxon>
        <taxon>Streptococcaceae</taxon>
        <taxon>Streptococcus</taxon>
        <taxon>Streptococcus mitis group</taxon>
    </lineage>
</organism>